<dbReference type="HOGENOM" id="CLU_2439387_0_0_11"/>
<evidence type="ECO:0000313" key="1">
    <source>
        <dbReference type="EMBL" id="AJP04763.1"/>
    </source>
</evidence>
<proteinExistence type="predicted"/>
<organism evidence="1 2">
    <name type="scientific">Streptomyces cyaneogriseus subsp. noncyanogenus</name>
    <dbReference type="NCBI Taxonomy" id="477245"/>
    <lineage>
        <taxon>Bacteria</taxon>
        <taxon>Bacillati</taxon>
        <taxon>Actinomycetota</taxon>
        <taxon>Actinomycetes</taxon>
        <taxon>Kitasatosporales</taxon>
        <taxon>Streptomycetaceae</taxon>
        <taxon>Streptomyces</taxon>
    </lineage>
</organism>
<accession>A0A0C5G441</accession>
<dbReference type="KEGG" id="scw:TU94_28280"/>
<reference evidence="1 2" key="1">
    <citation type="submission" date="2015-02" db="EMBL/GenBank/DDBJ databases">
        <title>Genome sequence of thermotolerant Streptomyces cyaneogriseus subsp. Noncyanogenus NMWT1, the producer of nematocidal antibiotics nemadectin.</title>
        <authorList>
            <person name="Wang H."/>
            <person name="Li C."/>
            <person name="Xiang W."/>
            <person name="Wang X."/>
        </authorList>
    </citation>
    <scope>NUCLEOTIDE SEQUENCE [LARGE SCALE GENOMIC DNA]</scope>
    <source>
        <strain evidence="1 2">NMWT 1</strain>
    </source>
</reference>
<dbReference type="STRING" id="477245.TU94_28280"/>
<dbReference type="PATRIC" id="fig|477245.3.peg.6000"/>
<evidence type="ECO:0000313" key="2">
    <source>
        <dbReference type="Proteomes" id="UP000032234"/>
    </source>
</evidence>
<gene>
    <name evidence="1" type="ORF">TU94_28280</name>
</gene>
<dbReference type="AlphaFoldDB" id="A0A0C5G441"/>
<dbReference type="Proteomes" id="UP000032234">
    <property type="component" value="Chromosome"/>
</dbReference>
<keyword evidence="2" id="KW-1185">Reference proteome</keyword>
<protein>
    <submittedName>
        <fullName evidence="1">Uncharacterized protein</fullName>
    </submittedName>
</protein>
<dbReference type="EMBL" id="CP010849">
    <property type="protein sequence ID" value="AJP04763.1"/>
    <property type="molecule type" value="Genomic_DNA"/>
</dbReference>
<name>A0A0C5G441_9ACTN</name>
<sequence>MDDVLHVILPVRDVVLGAPQRALDVHDLRPLVPADAGRDQAVARLDRREGVDVRNALYGVLHALAPCSLGMTGQGPSVRYHRWGLLLGTT</sequence>